<dbReference type="Proteomes" id="UP000283672">
    <property type="component" value="Unassembled WGS sequence"/>
</dbReference>
<evidence type="ECO:0000256" key="3">
    <source>
        <dbReference type="ARBA" id="ARBA00023082"/>
    </source>
</evidence>
<evidence type="ECO:0000313" key="9">
    <source>
        <dbReference type="EMBL" id="MCP9548225.1"/>
    </source>
</evidence>
<keyword evidence="4" id="KW-0238">DNA-binding</keyword>
<dbReference type="InterPro" id="IPR039425">
    <property type="entry name" value="RNA_pol_sigma-70-like"/>
</dbReference>
<dbReference type="InterPro" id="IPR014284">
    <property type="entry name" value="RNA_pol_sigma-70_dom"/>
</dbReference>
<dbReference type="InterPro" id="IPR013325">
    <property type="entry name" value="RNA_pol_sigma_r2"/>
</dbReference>
<dbReference type="Proteomes" id="UP000286077">
    <property type="component" value="Unassembled WGS sequence"/>
</dbReference>
<dbReference type="GO" id="GO:0016987">
    <property type="term" value="F:sigma factor activity"/>
    <property type="evidence" value="ECO:0007669"/>
    <property type="project" value="UniProtKB-KW"/>
</dbReference>
<evidence type="ECO:0000313" key="17">
    <source>
        <dbReference type="Proteomes" id="UP000286077"/>
    </source>
</evidence>
<dbReference type="Proteomes" id="UP001205506">
    <property type="component" value="Unassembled WGS sequence"/>
</dbReference>
<dbReference type="SUPFAM" id="SSF88659">
    <property type="entry name" value="Sigma3 and sigma4 domains of RNA polymerase sigma factors"/>
    <property type="match status" value="1"/>
</dbReference>
<dbReference type="SUPFAM" id="SSF88946">
    <property type="entry name" value="Sigma2 domain of RNA polymerase sigma factors"/>
    <property type="match status" value="1"/>
</dbReference>
<evidence type="ECO:0000313" key="10">
    <source>
        <dbReference type="EMBL" id="RGN12660.1"/>
    </source>
</evidence>
<evidence type="ECO:0000256" key="4">
    <source>
        <dbReference type="ARBA" id="ARBA00023125"/>
    </source>
</evidence>
<dbReference type="Proteomes" id="UP000261245">
    <property type="component" value="Unassembled WGS sequence"/>
</dbReference>
<keyword evidence="2" id="KW-0805">Transcription regulation</keyword>
<accession>A0A3E5AHX1</accession>
<evidence type="ECO:0000259" key="7">
    <source>
        <dbReference type="Pfam" id="PF08281"/>
    </source>
</evidence>
<dbReference type="EMBL" id="QSAQ01000002">
    <property type="protein sequence ID" value="RGW70685.1"/>
    <property type="molecule type" value="Genomic_DNA"/>
</dbReference>
<evidence type="ECO:0000313" key="8">
    <source>
        <dbReference type="EMBL" id="MCP9501667.1"/>
    </source>
</evidence>
<evidence type="ECO:0000313" key="14">
    <source>
        <dbReference type="Proteomes" id="UP000261245"/>
    </source>
</evidence>
<proteinExistence type="inferred from homology"/>
<dbReference type="EMBL" id="QSUC01000002">
    <property type="protein sequence ID" value="RGN12660.1"/>
    <property type="molecule type" value="Genomic_DNA"/>
</dbReference>
<feature type="domain" description="RNA polymerase sigma factor 70 region 4 type 2" evidence="7">
    <location>
        <begin position="134"/>
        <end position="172"/>
    </location>
</feature>
<evidence type="ECO:0000313" key="12">
    <source>
        <dbReference type="EMBL" id="RGW70685.1"/>
    </source>
</evidence>
<dbReference type="AlphaFoldDB" id="A0A3E5AHX1"/>
<dbReference type="GO" id="GO:0006352">
    <property type="term" value="P:DNA-templated transcription initiation"/>
    <property type="evidence" value="ECO:0007669"/>
    <property type="project" value="InterPro"/>
</dbReference>
<dbReference type="EMBL" id="QRYP01000003">
    <property type="protein sequence ID" value="RGV00517.1"/>
    <property type="molecule type" value="Genomic_DNA"/>
</dbReference>
<evidence type="ECO:0000256" key="2">
    <source>
        <dbReference type="ARBA" id="ARBA00023015"/>
    </source>
</evidence>
<dbReference type="EMBL" id="QROP01000001">
    <property type="protein sequence ID" value="RHL42272.1"/>
    <property type="molecule type" value="Genomic_DNA"/>
</dbReference>
<comment type="similarity">
    <text evidence="1">Belongs to the sigma-70 factor family. ECF subfamily.</text>
</comment>
<evidence type="ECO:0000313" key="16">
    <source>
        <dbReference type="Proteomes" id="UP000285236"/>
    </source>
</evidence>
<evidence type="ECO:0000259" key="6">
    <source>
        <dbReference type="Pfam" id="PF04542"/>
    </source>
</evidence>
<dbReference type="EMBL" id="JANDXR010000009">
    <property type="protein sequence ID" value="MCP9501667.1"/>
    <property type="molecule type" value="Genomic_DNA"/>
</dbReference>
<evidence type="ECO:0000256" key="5">
    <source>
        <dbReference type="ARBA" id="ARBA00023163"/>
    </source>
</evidence>
<evidence type="ECO:0000313" key="13">
    <source>
        <dbReference type="EMBL" id="RHL42272.1"/>
    </source>
</evidence>
<dbReference type="Proteomes" id="UP001206014">
    <property type="component" value="Unassembled WGS sequence"/>
</dbReference>
<reference evidence="14 15" key="1">
    <citation type="submission" date="2018-08" db="EMBL/GenBank/DDBJ databases">
        <title>A genome reference for cultivated species of the human gut microbiota.</title>
        <authorList>
            <person name="Zou Y."/>
            <person name="Xue W."/>
            <person name="Luo G."/>
        </authorList>
    </citation>
    <scope>NUCLEOTIDE SEQUENCE [LARGE SCALE GENOMIC DNA]</scope>
    <source>
        <strain evidence="12 17">AF11-14</strain>
        <strain evidence="11 16">AF15-25</strain>
        <strain evidence="13 15">AF38-11</strain>
        <strain evidence="10 14">OM06-11</strain>
    </source>
</reference>
<comment type="caution">
    <text evidence="10">The sequence shown here is derived from an EMBL/GenBank/DDBJ whole genome shotgun (WGS) entry which is preliminary data.</text>
</comment>
<keyword evidence="5" id="KW-0804">Transcription</keyword>
<evidence type="ECO:0000256" key="1">
    <source>
        <dbReference type="ARBA" id="ARBA00010641"/>
    </source>
</evidence>
<dbReference type="CDD" id="cd06171">
    <property type="entry name" value="Sigma70_r4"/>
    <property type="match status" value="1"/>
</dbReference>
<dbReference type="InterPro" id="IPR013324">
    <property type="entry name" value="RNA_pol_sigma_r3/r4-like"/>
</dbReference>
<dbReference type="InterPro" id="IPR013249">
    <property type="entry name" value="RNA_pol_sigma70_r4_t2"/>
</dbReference>
<feature type="domain" description="RNA polymerase sigma-70 region 2" evidence="6">
    <location>
        <begin position="29"/>
        <end position="94"/>
    </location>
</feature>
<dbReference type="InterPro" id="IPR036388">
    <property type="entry name" value="WH-like_DNA-bd_sf"/>
</dbReference>
<keyword evidence="3" id="KW-0731">Sigma factor</keyword>
<evidence type="ECO:0000313" key="15">
    <source>
        <dbReference type="Proteomes" id="UP000283672"/>
    </source>
</evidence>
<dbReference type="PANTHER" id="PTHR43133">
    <property type="entry name" value="RNA POLYMERASE ECF-TYPE SIGMA FACTO"/>
    <property type="match status" value="1"/>
</dbReference>
<dbReference type="NCBIfam" id="TIGR02937">
    <property type="entry name" value="sigma70-ECF"/>
    <property type="match status" value="1"/>
</dbReference>
<organism evidence="10 14">
    <name type="scientific">Segatella copri</name>
    <dbReference type="NCBI Taxonomy" id="165179"/>
    <lineage>
        <taxon>Bacteria</taxon>
        <taxon>Pseudomonadati</taxon>
        <taxon>Bacteroidota</taxon>
        <taxon>Bacteroidia</taxon>
        <taxon>Bacteroidales</taxon>
        <taxon>Prevotellaceae</taxon>
        <taxon>Segatella</taxon>
    </lineage>
</organism>
<dbReference type="RefSeq" id="WP_022120800.1">
    <property type="nucleotide sequence ID" value="NZ_CP042464.1"/>
</dbReference>
<dbReference type="GO" id="GO:0003677">
    <property type="term" value="F:DNA binding"/>
    <property type="evidence" value="ECO:0007669"/>
    <property type="project" value="UniProtKB-KW"/>
</dbReference>
<dbReference type="EMBL" id="JANDWU010000001">
    <property type="protein sequence ID" value="MCP9548225.1"/>
    <property type="molecule type" value="Genomic_DNA"/>
</dbReference>
<protein>
    <submittedName>
        <fullName evidence="10">Sigma-70 family RNA polymerase sigma factor</fullName>
    </submittedName>
</protein>
<dbReference type="PANTHER" id="PTHR43133:SF8">
    <property type="entry name" value="RNA POLYMERASE SIGMA FACTOR HI_1459-RELATED"/>
    <property type="match status" value="1"/>
</dbReference>
<dbReference type="Pfam" id="PF04542">
    <property type="entry name" value="Sigma70_r2"/>
    <property type="match status" value="1"/>
</dbReference>
<evidence type="ECO:0000313" key="11">
    <source>
        <dbReference type="EMBL" id="RGV00517.1"/>
    </source>
</evidence>
<dbReference type="Pfam" id="PF08281">
    <property type="entry name" value="Sigma70_r4_2"/>
    <property type="match status" value="1"/>
</dbReference>
<name>A0A3E5AHX1_9BACT</name>
<dbReference type="Gene3D" id="1.10.10.10">
    <property type="entry name" value="Winged helix-like DNA-binding domain superfamily/Winged helix DNA-binding domain"/>
    <property type="match status" value="1"/>
</dbReference>
<dbReference type="InterPro" id="IPR007627">
    <property type="entry name" value="RNA_pol_sigma70_r2"/>
</dbReference>
<gene>
    <name evidence="13" type="ORF">DW026_00240</name>
    <name evidence="12" type="ORF">DWV60_01780</name>
    <name evidence="11" type="ORF">DWW35_02315</name>
    <name evidence="10" type="ORF">DXB80_01895</name>
    <name evidence="9" type="ORF">NNC68_01850</name>
    <name evidence="8" type="ORF">NND11_08900</name>
</gene>
<reference evidence="8" key="2">
    <citation type="submission" date="2022-07" db="EMBL/GenBank/DDBJ databases">
        <title>Prevotella copri.</title>
        <authorList>
            <person name="Yang C."/>
        </authorList>
    </citation>
    <scope>NUCLEOTIDE SEQUENCE</scope>
    <source>
        <strain evidence="9">HF1805</strain>
        <strain evidence="8">HF88</strain>
    </source>
</reference>
<sequence>MSKLNEMTDEELALAYVGGDNRAFDLLLSRNEVKLFSYILFVVHDEDLANDIFQETFVKAISRLHAGQYSSSGKFISWLMRIAHNVIIDGYRSQCVFRMVEQGNDNDLSCLRGEDFQADCAEQEMVRKQVLRDVKKLVDFLPAPQREVVYMRFYQQMSFKDIAECTNVSINTSLGRMRYALLNLRKMAKEHNIYLNLD</sequence>
<dbReference type="Proteomes" id="UP000285236">
    <property type="component" value="Unassembled WGS sequence"/>
</dbReference>
<dbReference type="Gene3D" id="1.10.1740.10">
    <property type="match status" value="1"/>
</dbReference>